<protein>
    <recommendedName>
        <fullName evidence="2">HNH nuclease domain-containing protein</fullName>
    </recommendedName>
</protein>
<accession>A0A0D2J8R3</accession>
<organism evidence="3 4">
    <name type="scientific">Rhinocladiella mackenziei CBS 650.93</name>
    <dbReference type="NCBI Taxonomy" id="1442369"/>
    <lineage>
        <taxon>Eukaryota</taxon>
        <taxon>Fungi</taxon>
        <taxon>Dikarya</taxon>
        <taxon>Ascomycota</taxon>
        <taxon>Pezizomycotina</taxon>
        <taxon>Eurotiomycetes</taxon>
        <taxon>Chaetothyriomycetidae</taxon>
        <taxon>Chaetothyriales</taxon>
        <taxon>Herpotrichiellaceae</taxon>
        <taxon>Rhinocladiella</taxon>
    </lineage>
</organism>
<dbReference type="AlphaFoldDB" id="A0A0D2J8R3"/>
<evidence type="ECO:0000259" key="2">
    <source>
        <dbReference type="Pfam" id="PF13391"/>
    </source>
</evidence>
<reference evidence="3 4" key="1">
    <citation type="submission" date="2015-01" db="EMBL/GenBank/DDBJ databases">
        <title>The Genome Sequence of Rhinocladiella mackenzie CBS 650.93.</title>
        <authorList>
            <consortium name="The Broad Institute Genomics Platform"/>
            <person name="Cuomo C."/>
            <person name="de Hoog S."/>
            <person name="Gorbushina A."/>
            <person name="Stielow B."/>
            <person name="Teixiera M."/>
            <person name="Abouelleil A."/>
            <person name="Chapman S.B."/>
            <person name="Priest M."/>
            <person name="Young S.K."/>
            <person name="Wortman J."/>
            <person name="Nusbaum C."/>
            <person name="Birren B."/>
        </authorList>
    </citation>
    <scope>NUCLEOTIDE SEQUENCE [LARGE SCALE GENOMIC DNA]</scope>
    <source>
        <strain evidence="3 4">CBS 650.93</strain>
    </source>
</reference>
<feature type="region of interest" description="Disordered" evidence="1">
    <location>
        <begin position="1"/>
        <end position="42"/>
    </location>
</feature>
<keyword evidence="4" id="KW-1185">Reference proteome</keyword>
<evidence type="ECO:0000313" key="4">
    <source>
        <dbReference type="Proteomes" id="UP000053617"/>
    </source>
</evidence>
<dbReference type="EMBL" id="KN847478">
    <property type="protein sequence ID" value="KIX05490.1"/>
    <property type="molecule type" value="Genomic_DNA"/>
</dbReference>
<evidence type="ECO:0000256" key="1">
    <source>
        <dbReference type="SAM" id="MobiDB-lite"/>
    </source>
</evidence>
<feature type="compositionally biased region" description="Polar residues" evidence="1">
    <location>
        <begin position="117"/>
        <end position="126"/>
    </location>
</feature>
<feature type="compositionally biased region" description="Basic residues" evidence="1">
    <location>
        <begin position="1"/>
        <end position="24"/>
    </location>
</feature>
<name>A0A0D2J8R3_9EURO</name>
<dbReference type="OrthoDB" id="5416097at2759"/>
<gene>
    <name evidence="3" type="ORF">Z518_06362</name>
</gene>
<dbReference type="Proteomes" id="UP000053617">
    <property type="component" value="Unassembled WGS sequence"/>
</dbReference>
<feature type="region of interest" description="Disordered" evidence="1">
    <location>
        <begin position="102"/>
        <end position="130"/>
    </location>
</feature>
<dbReference type="HOGENOM" id="CLU_039755_0_0_1"/>
<dbReference type="InterPro" id="IPR003615">
    <property type="entry name" value="HNH_nuc"/>
</dbReference>
<dbReference type="Pfam" id="PF13391">
    <property type="entry name" value="HNH_2"/>
    <property type="match status" value="1"/>
</dbReference>
<dbReference type="VEuPathDB" id="FungiDB:Z518_06362"/>
<feature type="domain" description="HNH nuclease" evidence="2">
    <location>
        <begin position="142"/>
        <end position="234"/>
    </location>
</feature>
<dbReference type="RefSeq" id="XP_013272626.1">
    <property type="nucleotide sequence ID" value="XM_013417172.1"/>
</dbReference>
<dbReference type="GeneID" id="25294433"/>
<proteinExistence type="predicted"/>
<sequence>MAPSKKRSRKGSSKSPKSPKKTRRGMAQAAAPSDFNDEDYNIRSPERTELLTKIKEVLDGAPVSSTFWACCQLADMNRLRAISESDQELIILSEHSMYFVPLQSSERPKDPKRRKLNSGTKSSVSRSVKEVNNCKERDDHRCVLTRRPDPQAAHIFPYCMLNPRPTADRNKTSNGIPDFWQSLRLFWNRDRIDKWKRTIFQDPQNPYTGVDRCFNLISLSADAHNMWNKGMFALKPLQLSSDRKTLTVQLFWQVPTKYEIDSWIDLLTEPKSSKDLHFVEGYFLPRIDDGSTHHDIRSGEVFTFTTKDPENLPLPSVELLEMQWFLQRLVGMSGAAGWPILDLDNDESDDDNGWLVPDITSDDNPLERVREWVITREAAGITPETATPNPSVIPCY</sequence>
<evidence type="ECO:0000313" key="3">
    <source>
        <dbReference type="EMBL" id="KIX05490.1"/>
    </source>
</evidence>